<feature type="compositionally biased region" description="Basic residues" evidence="1">
    <location>
        <begin position="255"/>
        <end position="264"/>
    </location>
</feature>
<keyword evidence="4" id="KW-1185">Reference proteome</keyword>
<proteinExistence type="predicted"/>
<dbReference type="GO" id="GO:0046983">
    <property type="term" value="F:protein dimerization activity"/>
    <property type="evidence" value="ECO:0007669"/>
    <property type="project" value="InterPro"/>
</dbReference>
<feature type="compositionally biased region" description="Basic and acidic residues" evidence="1">
    <location>
        <begin position="222"/>
        <end position="235"/>
    </location>
</feature>
<dbReference type="EMBL" id="VUJU01000017">
    <property type="protein sequence ID" value="KAF0773959.1"/>
    <property type="molecule type" value="Genomic_DNA"/>
</dbReference>
<dbReference type="SUPFAM" id="SSF47459">
    <property type="entry name" value="HLH, helix-loop-helix DNA-binding domain"/>
    <property type="match status" value="1"/>
</dbReference>
<dbReference type="OrthoDB" id="6628466at2759"/>
<feature type="non-terminal residue" evidence="3">
    <location>
        <position position="1"/>
    </location>
</feature>
<protein>
    <submittedName>
        <fullName evidence="3">BHLH domain-containing protein</fullName>
    </submittedName>
</protein>
<feature type="region of interest" description="Disordered" evidence="1">
    <location>
        <begin position="209"/>
        <end position="286"/>
    </location>
</feature>
<gene>
    <name evidence="3" type="ORF">FWK35_00000196</name>
</gene>
<name>A0A6G0ZRF0_APHCR</name>
<dbReference type="Gene3D" id="4.10.280.10">
    <property type="entry name" value="Helix-loop-helix DNA-binding domain"/>
    <property type="match status" value="1"/>
</dbReference>
<evidence type="ECO:0000256" key="1">
    <source>
        <dbReference type="SAM" id="MobiDB-lite"/>
    </source>
</evidence>
<feature type="domain" description="BHLH" evidence="2">
    <location>
        <begin position="286"/>
        <end position="339"/>
    </location>
</feature>
<evidence type="ECO:0000313" key="4">
    <source>
        <dbReference type="Proteomes" id="UP000478052"/>
    </source>
</evidence>
<comment type="caution">
    <text evidence="3">The sequence shown here is derived from an EMBL/GenBank/DDBJ whole genome shotgun (WGS) entry which is preliminary data.</text>
</comment>
<dbReference type="InterPro" id="IPR036638">
    <property type="entry name" value="HLH_DNA-bd_sf"/>
</dbReference>
<reference evidence="3 4" key="1">
    <citation type="submission" date="2019-08" db="EMBL/GenBank/DDBJ databases">
        <title>Whole genome of Aphis craccivora.</title>
        <authorList>
            <person name="Voronova N.V."/>
            <person name="Shulinski R.S."/>
            <person name="Bandarenka Y.V."/>
            <person name="Zhorov D.G."/>
            <person name="Warner D."/>
        </authorList>
    </citation>
    <scope>NUCLEOTIDE SEQUENCE [LARGE SCALE GENOMIC DNA]</scope>
    <source>
        <strain evidence="3">180601</strain>
        <tissue evidence="3">Whole Body</tissue>
    </source>
</reference>
<dbReference type="AlphaFoldDB" id="A0A6G0ZRF0"/>
<organism evidence="3 4">
    <name type="scientific">Aphis craccivora</name>
    <name type="common">Cowpea aphid</name>
    <dbReference type="NCBI Taxonomy" id="307492"/>
    <lineage>
        <taxon>Eukaryota</taxon>
        <taxon>Metazoa</taxon>
        <taxon>Ecdysozoa</taxon>
        <taxon>Arthropoda</taxon>
        <taxon>Hexapoda</taxon>
        <taxon>Insecta</taxon>
        <taxon>Pterygota</taxon>
        <taxon>Neoptera</taxon>
        <taxon>Paraneoptera</taxon>
        <taxon>Hemiptera</taxon>
        <taxon>Sternorrhyncha</taxon>
        <taxon>Aphidomorpha</taxon>
        <taxon>Aphidoidea</taxon>
        <taxon>Aphididae</taxon>
        <taxon>Aphidini</taxon>
        <taxon>Aphis</taxon>
        <taxon>Aphis</taxon>
    </lineage>
</organism>
<feature type="compositionally biased region" description="Low complexity" evidence="1">
    <location>
        <begin position="236"/>
        <end position="245"/>
    </location>
</feature>
<dbReference type="Proteomes" id="UP000478052">
    <property type="component" value="Unassembled WGS sequence"/>
</dbReference>
<evidence type="ECO:0000313" key="3">
    <source>
        <dbReference type="EMBL" id="KAF0773959.1"/>
    </source>
</evidence>
<evidence type="ECO:0000259" key="2">
    <source>
        <dbReference type="PROSITE" id="PS50888"/>
    </source>
</evidence>
<accession>A0A6G0ZRF0</accession>
<feature type="compositionally biased region" description="Polar residues" evidence="1">
    <location>
        <begin position="267"/>
        <end position="276"/>
    </location>
</feature>
<sequence>QFEMLCLNDDSKIQMRLNIKLHRQKLLQCLEKSNDTVLKPKIKLVSNNLEKFNLNHNVKPKIASSTELINSKLEPTKVTNHRTRSTVQRKQFKPVIITKEKNLLTNVDIKKYKTRSNNTLNQLQPNIKVNIKAELPVSNVELKPTPIPIIEKKDPEPPEPIIKKLKEQLIEELYNSSSSSEDIDDNISVGSNEDWNDFFDSNSMSDVYDNDSSNSIPVGVNKYEHEKPDNKKSKNDSSYYSCDSNIAQSDSKYPATRKRTRTRKMVISTNSQLKSNSPKKRFRKPQDRTIHNAKERACRERIAQKFDILRKSCSYLNTNRRVPSKHSILLAAKKECDLLKHFENKLVAEKKVWRKANDILKNRIAKLTQKIE</sequence>
<dbReference type="InterPro" id="IPR011598">
    <property type="entry name" value="bHLH_dom"/>
</dbReference>
<dbReference type="PROSITE" id="PS50888">
    <property type="entry name" value="BHLH"/>
    <property type="match status" value="1"/>
</dbReference>